<dbReference type="InterPro" id="IPR003140">
    <property type="entry name" value="PLipase/COase/thioEstase"/>
</dbReference>
<keyword evidence="12" id="KW-1185">Reference proteome</keyword>
<dbReference type="InParanoid" id="A0A1D2VRH4"/>
<dbReference type="EMBL" id="KV454475">
    <property type="protein sequence ID" value="ODV64213.1"/>
    <property type="molecule type" value="Genomic_DNA"/>
</dbReference>
<organism evidence="11 12">
    <name type="scientific">Ascoidea rubescens DSM 1968</name>
    <dbReference type="NCBI Taxonomy" id="1344418"/>
    <lineage>
        <taxon>Eukaryota</taxon>
        <taxon>Fungi</taxon>
        <taxon>Dikarya</taxon>
        <taxon>Ascomycota</taxon>
        <taxon>Saccharomycotina</taxon>
        <taxon>Saccharomycetes</taxon>
        <taxon>Ascoideaceae</taxon>
        <taxon>Ascoidea</taxon>
    </lineage>
</organism>
<dbReference type="OrthoDB" id="2418081at2759"/>
<gene>
    <name evidence="11" type="ORF">ASCRUDRAFT_79107</name>
</gene>
<dbReference type="Gene3D" id="3.40.50.1820">
    <property type="entry name" value="alpha/beta hydrolase"/>
    <property type="match status" value="1"/>
</dbReference>
<evidence type="ECO:0000256" key="3">
    <source>
        <dbReference type="ARBA" id="ARBA00014923"/>
    </source>
</evidence>
<evidence type="ECO:0000256" key="5">
    <source>
        <dbReference type="ARBA" id="ARBA00022801"/>
    </source>
</evidence>
<dbReference type="SUPFAM" id="SSF53474">
    <property type="entry name" value="alpha/beta-Hydrolases"/>
    <property type="match status" value="1"/>
</dbReference>
<dbReference type="PANTHER" id="PTHR10655">
    <property type="entry name" value="LYSOPHOSPHOLIPASE-RELATED"/>
    <property type="match status" value="1"/>
</dbReference>
<dbReference type="InterPro" id="IPR029058">
    <property type="entry name" value="AB_hydrolase_fold"/>
</dbReference>
<dbReference type="GO" id="GO:0052689">
    <property type="term" value="F:carboxylic ester hydrolase activity"/>
    <property type="evidence" value="ECO:0007669"/>
    <property type="project" value="UniProtKB-KW"/>
</dbReference>
<dbReference type="AlphaFoldDB" id="A0A1D2VRH4"/>
<dbReference type="GO" id="GO:0006631">
    <property type="term" value="P:fatty acid metabolic process"/>
    <property type="evidence" value="ECO:0007669"/>
    <property type="project" value="UniProtKB-KW"/>
</dbReference>
<dbReference type="GO" id="GO:0005737">
    <property type="term" value="C:cytoplasm"/>
    <property type="evidence" value="ECO:0007669"/>
    <property type="project" value="TreeGrafter"/>
</dbReference>
<dbReference type="PANTHER" id="PTHR10655:SF17">
    <property type="entry name" value="LYSOPHOSPHOLIPASE-LIKE PROTEIN 1"/>
    <property type="match status" value="1"/>
</dbReference>
<evidence type="ECO:0000256" key="4">
    <source>
        <dbReference type="ARBA" id="ARBA00022487"/>
    </source>
</evidence>
<evidence type="ECO:0000256" key="7">
    <source>
        <dbReference type="ARBA" id="ARBA00029392"/>
    </source>
</evidence>
<dbReference type="GeneID" id="30967975"/>
<sequence>MSAITINSINKSPSSAIIFIHGLGDSGNGWKFLADILQGEKSNNKFNHIKFIFPNAPTIPLTVQNANKIPSWFDIYEMGSINAKDDTKGYLNSISTINNHIDSLIKDDNVPSNRILLGGFSQGGSLTLSQVILSKHKLAGFISCSGFVKIIPELLKYKSTDNISKSIPNVDTEILQFHGINDRMISFKYAQQSYDFFKNEFALPNLKFIPIDGMGHQVVNEQLIEIVKFIEKTLPPLDSDPNYKSNL</sequence>
<evidence type="ECO:0000256" key="2">
    <source>
        <dbReference type="ARBA" id="ARBA00012423"/>
    </source>
</evidence>
<dbReference type="InterPro" id="IPR050565">
    <property type="entry name" value="LYPA1-2/EST-like"/>
</dbReference>
<evidence type="ECO:0000313" key="11">
    <source>
        <dbReference type="EMBL" id="ODV64213.1"/>
    </source>
</evidence>
<keyword evidence="4" id="KW-0719">Serine esterase</keyword>
<comment type="function">
    <text evidence="7">Hydrolyzes fatty acids from S-acylated cysteine residues in proteins with a strong preference for palmitoylated G-alpha proteins over other acyl substrates. Mediates the deacylation of G-alpha proteins such as GPA1 in vivo, but has weak or no activity toward palmitoylated Ras proteins. Has weak lysophospholipase activity in vitro; however such activity may not exist in vivo.</text>
</comment>
<feature type="domain" description="Phospholipase/carboxylesterase/thioesterase" evidence="10">
    <location>
        <begin position="5"/>
        <end position="233"/>
    </location>
</feature>
<evidence type="ECO:0000256" key="1">
    <source>
        <dbReference type="ARBA" id="ARBA00006499"/>
    </source>
</evidence>
<evidence type="ECO:0000259" key="10">
    <source>
        <dbReference type="Pfam" id="PF02230"/>
    </source>
</evidence>
<comment type="catalytic activity">
    <reaction evidence="9">
        <text>S-hexadecanoyl-L-cysteinyl-[protein] + H2O = L-cysteinyl-[protein] + hexadecanoate + H(+)</text>
        <dbReference type="Rhea" id="RHEA:19233"/>
        <dbReference type="Rhea" id="RHEA-COMP:10131"/>
        <dbReference type="Rhea" id="RHEA-COMP:11032"/>
        <dbReference type="ChEBI" id="CHEBI:7896"/>
        <dbReference type="ChEBI" id="CHEBI:15377"/>
        <dbReference type="ChEBI" id="CHEBI:15378"/>
        <dbReference type="ChEBI" id="CHEBI:29950"/>
        <dbReference type="ChEBI" id="CHEBI:74151"/>
        <dbReference type="EC" id="3.1.2.22"/>
    </reaction>
</comment>
<dbReference type="Pfam" id="PF02230">
    <property type="entry name" value="Abhydrolase_2"/>
    <property type="match status" value="1"/>
</dbReference>
<keyword evidence="5" id="KW-0378">Hydrolase</keyword>
<evidence type="ECO:0000256" key="8">
    <source>
        <dbReference type="ARBA" id="ARBA00031195"/>
    </source>
</evidence>
<dbReference type="EC" id="3.1.2.22" evidence="2"/>
<dbReference type="FunCoup" id="A0A1D2VRH4">
    <property type="interactions" value="492"/>
</dbReference>
<name>A0A1D2VRH4_9ASCO</name>
<keyword evidence="6" id="KW-0443">Lipid metabolism</keyword>
<keyword evidence="6" id="KW-0276">Fatty acid metabolism</keyword>
<dbReference type="RefSeq" id="XP_020050520.1">
    <property type="nucleotide sequence ID" value="XM_020194339.1"/>
</dbReference>
<protein>
    <recommendedName>
        <fullName evidence="3">Acyl-protein thioesterase 1</fullName>
        <ecNumber evidence="2">3.1.2.22</ecNumber>
    </recommendedName>
    <alternativeName>
        <fullName evidence="8">Palmitoyl-protein hydrolase</fullName>
    </alternativeName>
</protein>
<evidence type="ECO:0000256" key="6">
    <source>
        <dbReference type="ARBA" id="ARBA00022832"/>
    </source>
</evidence>
<dbReference type="GO" id="GO:0008474">
    <property type="term" value="F:palmitoyl-(protein) hydrolase activity"/>
    <property type="evidence" value="ECO:0007669"/>
    <property type="project" value="UniProtKB-EC"/>
</dbReference>
<comment type="similarity">
    <text evidence="1">Belongs to the AB hydrolase superfamily. AB hydrolase 2 family.</text>
</comment>
<evidence type="ECO:0000256" key="9">
    <source>
        <dbReference type="ARBA" id="ARBA00047337"/>
    </source>
</evidence>
<proteinExistence type="inferred from homology"/>
<dbReference type="STRING" id="1344418.A0A1D2VRH4"/>
<evidence type="ECO:0000313" key="12">
    <source>
        <dbReference type="Proteomes" id="UP000095038"/>
    </source>
</evidence>
<accession>A0A1D2VRH4</accession>
<dbReference type="Proteomes" id="UP000095038">
    <property type="component" value="Unassembled WGS sequence"/>
</dbReference>
<reference evidence="12" key="1">
    <citation type="submission" date="2016-05" db="EMBL/GenBank/DDBJ databases">
        <title>Comparative genomics of biotechnologically important yeasts.</title>
        <authorList>
            <consortium name="DOE Joint Genome Institute"/>
            <person name="Riley R."/>
            <person name="Haridas S."/>
            <person name="Wolfe K.H."/>
            <person name="Lopes M.R."/>
            <person name="Hittinger C.T."/>
            <person name="Goker M."/>
            <person name="Salamov A."/>
            <person name="Wisecaver J."/>
            <person name="Long T.M."/>
            <person name="Aerts A.L."/>
            <person name="Barry K."/>
            <person name="Choi C."/>
            <person name="Clum A."/>
            <person name="Coughlan A.Y."/>
            <person name="Deshpande S."/>
            <person name="Douglass A.P."/>
            <person name="Hanson S.J."/>
            <person name="Klenk H.-P."/>
            <person name="Labutti K."/>
            <person name="Lapidus A."/>
            <person name="Lindquist E."/>
            <person name="Lipzen A."/>
            <person name="Meier-Kolthoff J.P."/>
            <person name="Ohm R.A."/>
            <person name="Otillar R.P."/>
            <person name="Pangilinan J."/>
            <person name="Peng Y."/>
            <person name="Rokas A."/>
            <person name="Rosa C.A."/>
            <person name="Scheuner C."/>
            <person name="Sibirny A.A."/>
            <person name="Slot J.C."/>
            <person name="Stielow J.B."/>
            <person name="Sun H."/>
            <person name="Kurtzman C.P."/>
            <person name="Blackwell M."/>
            <person name="Grigoriev I.V."/>
            <person name="Jeffries T.W."/>
        </authorList>
    </citation>
    <scope>NUCLEOTIDE SEQUENCE [LARGE SCALE GENOMIC DNA]</scope>
    <source>
        <strain evidence="12">DSM 1968</strain>
    </source>
</reference>